<reference evidence="8 9" key="1">
    <citation type="submission" date="2016-10" db="EMBL/GenBank/DDBJ databases">
        <authorList>
            <person name="de Groot N.N."/>
        </authorList>
    </citation>
    <scope>NUCLEOTIDE SEQUENCE [LARGE SCALE GENOMIC DNA]</scope>
    <source>
        <strain evidence="8 9">CGMCC 4.5506</strain>
    </source>
</reference>
<keyword evidence="9" id="KW-1185">Reference proteome</keyword>
<dbReference type="OrthoDB" id="9803863at2"/>
<dbReference type="Pfam" id="PF00933">
    <property type="entry name" value="Glyco_hydro_3"/>
    <property type="match status" value="1"/>
</dbReference>
<evidence type="ECO:0000256" key="6">
    <source>
        <dbReference type="RuleBase" id="RU361161"/>
    </source>
</evidence>
<dbReference type="PANTHER" id="PTHR42715:SF10">
    <property type="entry name" value="BETA-GLUCOSIDASE"/>
    <property type="match status" value="1"/>
</dbReference>
<dbReference type="RefSeq" id="WP_091810164.1">
    <property type="nucleotide sequence ID" value="NZ_CP016353.1"/>
</dbReference>
<dbReference type="KEGG" id="pmad:BAY61_21090"/>
<dbReference type="Gene3D" id="3.40.50.1700">
    <property type="entry name" value="Glycoside hydrolase family 3 C-terminal domain"/>
    <property type="match status" value="1"/>
</dbReference>
<name>A0A222VT23_9PSEU</name>
<comment type="similarity">
    <text evidence="1 6">Belongs to the glycosyl hydrolase 3 family.</text>
</comment>
<dbReference type="SMART" id="SM01217">
    <property type="entry name" value="Fn3_like"/>
    <property type="match status" value="1"/>
</dbReference>
<dbReference type="InterPro" id="IPR019800">
    <property type="entry name" value="Glyco_hydro_3_AS"/>
</dbReference>
<dbReference type="InterPro" id="IPR002772">
    <property type="entry name" value="Glyco_hydro_3_C"/>
</dbReference>
<dbReference type="EMBL" id="FMZE01000013">
    <property type="protein sequence ID" value="SDD86336.1"/>
    <property type="molecule type" value="Genomic_DNA"/>
</dbReference>
<dbReference type="Gene3D" id="3.20.20.300">
    <property type="entry name" value="Glycoside hydrolase, family 3, N-terminal domain"/>
    <property type="match status" value="1"/>
</dbReference>
<proteinExistence type="inferred from homology"/>
<dbReference type="PROSITE" id="PS00775">
    <property type="entry name" value="GLYCOSYL_HYDROL_F3"/>
    <property type="match status" value="1"/>
</dbReference>
<gene>
    <name evidence="8" type="ORF">SAMN05421630_113179</name>
</gene>
<dbReference type="InterPro" id="IPR001764">
    <property type="entry name" value="Glyco_hydro_3_N"/>
</dbReference>
<comment type="function">
    <text evidence="4">Catalyzes the hydrolysis of a non-reducing terminal alpha-L-arabinopyranosidic linkage in ginsenoside Rb2 (alpha-L-arabinopyranosyl-(1-&gt;6)-alpha-D-glucopyranosyl) to release alpha-D-glucopyranosyl (Rd). It is not able to hydrolyze alpha-L-arabinofuranosyl-(1-&gt;6)-alpha-D-glucopyranosyl (Rc).</text>
</comment>
<dbReference type="GO" id="GO:0008422">
    <property type="term" value="F:beta-glucosidase activity"/>
    <property type="evidence" value="ECO:0007669"/>
    <property type="project" value="UniProtKB-ARBA"/>
</dbReference>
<evidence type="ECO:0000256" key="2">
    <source>
        <dbReference type="ARBA" id="ARBA00022801"/>
    </source>
</evidence>
<dbReference type="PANTHER" id="PTHR42715">
    <property type="entry name" value="BETA-GLUCOSIDASE"/>
    <property type="match status" value="1"/>
</dbReference>
<evidence type="ECO:0000313" key="9">
    <source>
        <dbReference type="Proteomes" id="UP000199494"/>
    </source>
</evidence>
<organism evidence="8 9">
    <name type="scientific">Prauserella marina</name>
    <dbReference type="NCBI Taxonomy" id="530584"/>
    <lineage>
        <taxon>Bacteria</taxon>
        <taxon>Bacillati</taxon>
        <taxon>Actinomycetota</taxon>
        <taxon>Actinomycetes</taxon>
        <taxon>Pseudonocardiales</taxon>
        <taxon>Pseudonocardiaceae</taxon>
        <taxon>Prauserella</taxon>
    </lineage>
</organism>
<dbReference type="Pfam" id="PF01915">
    <property type="entry name" value="Glyco_hydro_3_C"/>
    <property type="match status" value="1"/>
</dbReference>
<dbReference type="Pfam" id="PF14310">
    <property type="entry name" value="Fn3-like"/>
    <property type="match status" value="1"/>
</dbReference>
<evidence type="ECO:0000256" key="5">
    <source>
        <dbReference type="ARBA" id="ARBA00074219"/>
    </source>
</evidence>
<evidence type="ECO:0000259" key="7">
    <source>
        <dbReference type="SMART" id="SM01217"/>
    </source>
</evidence>
<dbReference type="FunFam" id="2.60.40.10:FF:000495">
    <property type="entry name" value="Periplasmic beta-glucosidase"/>
    <property type="match status" value="1"/>
</dbReference>
<protein>
    <recommendedName>
        <fullName evidence="5">Exo-alpha-(1-&gt;6)-L-arabinopyranosidase</fullName>
    </recommendedName>
</protein>
<evidence type="ECO:0000256" key="3">
    <source>
        <dbReference type="ARBA" id="ARBA00023277"/>
    </source>
</evidence>
<dbReference type="Gene3D" id="2.60.40.10">
    <property type="entry name" value="Immunoglobulins"/>
    <property type="match status" value="1"/>
</dbReference>
<dbReference type="AlphaFoldDB" id="A0A222VT23"/>
<evidence type="ECO:0000256" key="4">
    <source>
        <dbReference type="ARBA" id="ARBA00058905"/>
    </source>
</evidence>
<dbReference type="GO" id="GO:0005975">
    <property type="term" value="P:carbohydrate metabolic process"/>
    <property type="evidence" value="ECO:0007669"/>
    <property type="project" value="InterPro"/>
</dbReference>
<dbReference type="STRING" id="530584.SAMN05421630_113179"/>
<dbReference type="PRINTS" id="PR00133">
    <property type="entry name" value="GLHYDRLASE3"/>
</dbReference>
<evidence type="ECO:0000313" key="8">
    <source>
        <dbReference type="EMBL" id="SDD86336.1"/>
    </source>
</evidence>
<dbReference type="InterPro" id="IPR017853">
    <property type="entry name" value="GH"/>
</dbReference>
<evidence type="ECO:0000256" key="1">
    <source>
        <dbReference type="ARBA" id="ARBA00005336"/>
    </source>
</evidence>
<dbReference type="InterPro" id="IPR036962">
    <property type="entry name" value="Glyco_hydro_3_N_sf"/>
</dbReference>
<accession>A0A222VT23</accession>
<dbReference type="Proteomes" id="UP000199494">
    <property type="component" value="Unassembled WGS sequence"/>
</dbReference>
<keyword evidence="6" id="KW-0326">Glycosidase</keyword>
<dbReference type="InterPro" id="IPR036881">
    <property type="entry name" value="Glyco_hydro_3_C_sf"/>
</dbReference>
<sequence>MTRPRWQDPAASPARRAEALLPLLTLTEKVAQLGSAWPGNDAVSGNVAPMQDVFAGGADGAGYDEAREHGLGHLTRVFGTVPRTVAEGTARIVALQRDIVDNTRLGIPAIVHEECLTGFATYGATVYPTPLAMAATFDAGLIERVASAIGRDLRSVGVHQGLSPVLDVVRDYRWGRVEETLGEDPYLVAMLGAAYVRGIQHEGITATVKHFAGYSASRAARNHAPVSIGPRELRDILLPPFEMAIREAEAGSVMNAYVDLDGVPAAANSALLTGILREEWGFGGVVVSDYWSIPFLQTMHGIADGKGTAGASALLSGVDVELPERVCFGKELVELARSDDEVAAAVDRSVLRLLEHKARLGLLDPGWIPESAVDPEADLDSPHNRALALDVAEKSVVLLANDGTLPLAQQPEGTAIAVVGPCADEALPLLGCYSYPNHVLPRYPDLDPGISVPTVVAALRTELPEATITTAPGCPVAEPDRSGIAEAVALAESARLCVAVVGDKPGMFGEGTSGEGCDVADLRLPGVQHDLLRALLDTGTPVVVVVVSGRPYALGDYERAAALIQAFLPGQRGAEAIAGVVSGRISPSGRLPVQVPRLPGGQPGTYLQPRLGGNSEGISNLDPSPLFPFGHGLSYTEFHYGPPRLDSTTISTAGLIRVTVEIRNVGDRAGAEVVQLYLRDPCAQVTRPVRQLAGFARVELASGKGAEVTFAVHADRTAFTGTDLRRIVEPGTIEVFVGRSALDLPCAASFELTGPVREAGADRVLTTPVSVKPSP</sequence>
<feature type="domain" description="Fibronectin type III-like" evidence="7">
    <location>
        <begin position="672"/>
        <end position="741"/>
    </location>
</feature>
<dbReference type="InterPro" id="IPR013783">
    <property type="entry name" value="Ig-like_fold"/>
</dbReference>
<dbReference type="InterPro" id="IPR026891">
    <property type="entry name" value="Fn3-like"/>
</dbReference>
<dbReference type="SUPFAM" id="SSF52279">
    <property type="entry name" value="Beta-D-glucan exohydrolase, C-terminal domain"/>
    <property type="match status" value="1"/>
</dbReference>
<keyword evidence="3" id="KW-0119">Carbohydrate metabolism</keyword>
<keyword evidence="2 6" id="KW-0378">Hydrolase</keyword>
<dbReference type="SUPFAM" id="SSF51445">
    <property type="entry name" value="(Trans)glycosidases"/>
    <property type="match status" value="1"/>
</dbReference>
<dbReference type="InterPro" id="IPR050288">
    <property type="entry name" value="Cellulose_deg_GH3"/>
</dbReference>